<feature type="transmembrane region" description="Helical" evidence="2">
    <location>
        <begin position="104"/>
        <end position="131"/>
    </location>
</feature>
<feature type="region of interest" description="Disordered" evidence="1">
    <location>
        <begin position="1"/>
        <end position="22"/>
    </location>
</feature>
<evidence type="ECO:0000313" key="4">
    <source>
        <dbReference type="EMBL" id="MFC7330202.1"/>
    </source>
</evidence>
<comment type="caution">
    <text evidence="4">The sequence shown here is derived from an EMBL/GenBank/DDBJ whole genome shotgun (WGS) entry which is preliminary data.</text>
</comment>
<dbReference type="Pfam" id="PF07331">
    <property type="entry name" value="TctB"/>
    <property type="match status" value="1"/>
</dbReference>
<keyword evidence="2" id="KW-1133">Transmembrane helix</keyword>
<feature type="domain" description="DUF1468" evidence="3">
    <location>
        <begin position="33"/>
        <end position="166"/>
    </location>
</feature>
<name>A0ABW2KJN0_9ACTN</name>
<evidence type="ECO:0000259" key="3">
    <source>
        <dbReference type="Pfam" id="PF07331"/>
    </source>
</evidence>
<sequence>METAPTSRPEGTGPGTEAAGETPAPLGTAANAVVALVVVALGIAGAFGSLALGPGTPAEFGAGAWPLVISLAITLLGGVLLFSARRTADAEAFSRASWKVAAALATMVAFVSVIGVIGFEIPTVLLAFVWLRFLGGESWRSSAVISIAIVVAFYTVFVGLLSVPIPHLF</sequence>
<feature type="transmembrane region" description="Helical" evidence="2">
    <location>
        <begin position="64"/>
        <end position="84"/>
    </location>
</feature>
<gene>
    <name evidence="4" type="ORF">ACFQRF_20955</name>
</gene>
<dbReference type="EMBL" id="JBHTBH010000010">
    <property type="protein sequence ID" value="MFC7330202.1"/>
    <property type="molecule type" value="Genomic_DNA"/>
</dbReference>
<feature type="transmembrane region" description="Helical" evidence="2">
    <location>
        <begin position="143"/>
        <end position="165"/>
    </location>
</feature>
<feature type="compositionally biased region" description="Low complexity" evidence="1">
    <location>
        <begin position="9"/>
        <end position="22"/>
    </location>
</feature>
<evidence type="ECO:0000313" key="5">
    <source>
        <dbReference type="Proteomes" id="UP001596540"/>
    </source>
</evidence>
<accession>A0ABW2KJN0</accession>
<keyword evidence="2" id="KW-0812">Transmembrane</keyword>
<proteinExistence type="predicted"/>
<protein>
    <submittedName>
        <fullName evidence="4">Tripartite tricarboxylate transporter TctB family protein</fullName>
    </submittedName>
</protein>
<organism evidence="4 5">
    <name type="scientific">Marinactinospora rubrisoli</name>
    <dbReference type="NCBI Taxonomy" id="2715399"/>
    <lineage>
        <taxon>Bacteria</taxon>
        <taxon>Bacillati</taxon>
        <taxon>Actinomycetota</taxon>
        <taxon>Actinomycetes</taxon>
        <taxon>Streptosporangiales</taxon>
        <taxon>Nocardiopsidaceae</taxon>
        <taxon>Marinactinospora</taxon>
    </lineage>
</organism>
<dbReference type="Proteomes" id="UP001596540">
    <property type="component" value="Unassembled WGS sequence"/>
</dbReference>
<evidence type="ECO:0000256" key="2">
    <source>
        <dbReference type="SAM" id="Phobius"/>
    </source>
</evidence>
<evidence type="ECO:0000256" key="1">
    <source>
        <dbReference type="SAM" id="MobiDB-lite"/>
    </source>
</evidence>
<reference evidence="5" key="1">
    <citation type="journal article" date="2019" name="Int. J. Syst. Evol. Microbiol.">
        <title>The Global Catalogue of Microorganisms (GCM) 10K type strain sequencing project: providing services to taxonomists for standard genome sequencing and annotation.</title>
        <authorList>
            <consortium name="The Broad Institute Genomics Platform"/>
            <consortium name="The Broad Institute Genome Sequencing Center for Infectious Disease"/>
            <person name="Wu L."/>
            <person name="Ma J."/>
        </authorList>
    </citation>
    <scope>NUCLEOTIDE SEQUENCE [LARGE SCALE GENOMIC DNA]</scope>
    <source>
        <strain evidence="5">CGMCC 4.7382</strain>
    </source>
</reference>
<feature type="transmembrane region" description="Helical" evidence="2">
    <location>
        <begin position="32"/>
        <end position="52"/>
    </location>
</feature>
<keyword evidence="5" id="KW-1185">Reference proteome</keyword>
<keyword evidence="2" id="KW-0472">Membrane</keyword>
<dbReference type="InterPro" id="IPR009936">
    <property type="entry name" value="DUF1468"/>
</dbReference>
<dbReference type="RefSeq" id="WP_379872836.1">
    <property type="nucleotide sequence ID" value="NZ_JBHTBH010000010.1"/>
</dbReference>